<dbReference type="EMBL" id="LR031872">
    <property type="protein sequence ID" value="VDC89755.1"/>
    <property type="molecule type" value="Genomic_DNA"/>
</dbReference>
<evidence type="ECO:0000256" key="1">
    <source>
        <dbReference type="SAM" id="MobiDB-lite"/>
    </source>
</evidence>
<dbReference type="AlphaFoldDB" id="A0A3P6AJA2"/>
<reference evidence="2" key="1">
    <citation type="submission" date="2018-11" db="EMBL/GenBank/DDBJ databases">
        <authorList>
            <consortium name="Genoscope - CEA"/>
            <person name="William W."/>
        </authorList>
    </citation>
    <scope>NUCLEOTIDE SEQUENCE</scope>
</reference>
<evidence type="ECO:0000313" key="2">
    <source>
        <dbReference type="EMBL" id="VDC89755.1"/>
    </source>
</evidence>
<protein>
    <submittedName>
        <fullName evidence="2">Uncharacterized protein</fullName>
    </submittedName>
</protein>
<name>A0A3P6AJA2_BRAOL</name>
<feature type="compositionally biased region" description="Basic and acidic residues" evidence="1">
    <location>
        <begin position="137"/>
        <end position="168"/>
    </location>
</feature>
<sequence length="177" mass="21399">MILVKALLFALVFIIPTRFRVFNLPSFVFNVVDFDLGLSDPSSFLLLASDVQSRLPRYGQRRSARLRRRRRRHRHRAQRHARRRHVLPRRRPGAIRGPRVRVRGIRQSLLQLLRPPHRVQHTRQLLPPLPPRRRHHPETIRLRQRRLQEHERETHQGQRDQTSQDHHQSRLQSLLIR</sequence>
<feature type="region of interest" description="Disordered" evidence="1">
    <location>
        <begin position="116"/>
        <end position="177"/>
    </location>
</feature>
<proteinExistence type="predicted"/>
<gene>
    <name evidence="2" type="ORF">BOLC3T15001H</name>
</gene>
<accession>A0A3P6AJA2</accession>
<organism evidence="2">
    <name type="scientific">Brassica oleracea</name>
    <name type="common">Wild cabbage</name>
    <dbReference type="NCBI Taxonomy" id="3712"/>
    <lineage>
        <taxon>Eukaryota</taxon>
        <taxon>Viridiplantae</taxon>
        <taxon>Streptophyta</taxon>
        <taxon>Embryophyta</taxon>
        <taxon>Tracheophyta</taxon>
        <taxon>Spermatophyta</taxon>
        <taxon>Magnoliopsida</taxon>
        <taxon>eudicotyledons</taxon>
        <taxon>Gunneridae</taxon>
        <taxon>Pentapetalae</taxon>
        <taxon>rosids</taxon>
        <taxon>malvids</taxon>
        <taxon>Brassicales</taxon>
        <taxon>Brassicaceae</taxon>
        <taxon>Brassiceae</taxon>
        <taxon>Brassica</taxon>
    </lineage>
</organism>